<dbReference type="SUPFAM" id="SSF52540">
    <property type="entry name" value="P-loop containing nucleoside triphosphate hydrolases"/>
    <property type="match status" value="1"/>
</dbReference>
<dbReference type="CDD" id="cd09913">
    <property type="entry name" value="EHD"/>
    <property type="match status" value="1"/>
</dbReference>
<dbReference type="Gene3D" id="3.40.50.300">
    <property type="entry name" value="P-loop containing nucleotide triphosphate hydrolases"/>
    <property type="match status" value="1"/>
</dbReference>
<feature type="domain" description="Dynamin-type G" evidence="2">
    <location>
        <begin position="57"/>
        <end position="309"/>
    </location>
</feature>
<dbReference type="GO" id="GO:0010008">
    <property type="term" value="C:endosome membrane"/>
    <property type="evidence" value="ECO:0007669"/>
    <property type="project" value="UniProtKB-SubCell"/>
</dbReference>
<dbReference type="PANTHER" id="PTHR43681">
    <property type="entry name" value="TRANSMEMBRANE GTPASE FZO"/>
    <property type="match status" value="1"/>
</dbReference>
<evidence type="ECO:0000313" key="3">
    <source>
        <dbReference type="EMBL" id="CAD8861000.1"/>
    </source>
</evidence>
<dbReference type="PROSITE" id="PS51718">
    <property type="entry name" value="G_DYNAMIN_2"/>
    <property type="match status" value="1"/>
</dbReference>
<evidence type="ECO:0000256" key="1">
    <source>
        <dbReference type="ARBA" id="ARBA00004481"/>
    </source>
</evidence>
<organism evidence="3">
    <name type="scientific">Noctiluca scintillans</name>
    <name type="common">Sea sparkle</name>
    <name type="synonym">Red tide dinoflagellate</name>
    <dbReference type="NCBI Taxonomy" id="2966"/>
    <lineage>
        <taxon>Eukaryota</taxon>
        <taxon>Sar</taxon>
        <taxon>Alveolata</taxon>
        <taxon>Dinophyceae</taxon>
        <taxon>Noctilucales</taxon>
        <taxon>Noctilucaceae</taxon>
        <taxon>Noctiluca</taxon>
    </lineage>
</organism>
<dbReference type="InterPro" id="IPR030381">
    <property type="entry name" value="G_DYNAMIN_dom"/>
</dbReference>
<dbReference type="AlphaFoldDB" id="A0A7S1APQ7"/>
<gene>
    <name evidence="3" type="ORF">NSCI0253_LOCUS35355</name>
</gene>
<name>A0A7S1APQ7_NOCSC</name>
<dbReference type="InterPro" id="IPR045063">
    <property type="entry name" value="Dynamin_N"/>
</dbReference>
<comment type="subcellular location">
    <subcellularLocation>
        <location evidence="1">Endosome membrane</location>
        <topology evidence="1">Peripheral membrane protein</topology>
    </subcellularLocation>
</comment>
<dbReference type="Pfam" id="PF00350">
    <property type="entry name" value="Dynamin_N"/>
    <property type="match status" value="1"/>
</dbReference>
<dbReference type="InterPro" id="IPR027417">
    <property type="entry name" value="P-loop_NTPase"/>
</dbReference>
<reference evidence="3" key="1">
    <citation type="submission" date="2021-01" db="EMBL/GenBank/DDBJ databases">
        <authorList>
            <person name="Corre E."/>
            <person name="Pelletier E."/>
            <person name="Niang G."/>
            <person name="Scheremetjew M."/>
            <person name="Finn R."/>
            <person name="Kale V."/>
            <person name="Holt S."/>
            <person name="Cochrane G."/>
            <person name="Meng A."/>
            <person name="Brown T."/>
            <person name="Cohen L."/>
        </authorList>
    </citation>
    <scope>NUCLEOTIDE SEQUENCE</scope>
</reference>
<sequence length="412" mass="45573">MAKCEFVNTGAYLQSQDCAHDQVINGLFDFYTKTLLPIEQAISFEQFQSTPITEGEMRSPPMVLLVGPYSVGKTSFIRYLIGKDIPGQNIGPEPTTDRFVAVMHGAEERVVPGNTLAVAPLSPFEGLQVFGNGFLTRFEGAVVNSDLLKAVTLIDTPGILSGAKHRDRTYDPDVVMKWFAERCDMIILLVDVHKLDFSDELAGVVQILHTHADKVRVALNKSDAVAQQQLMRVYGAVMWSLAKVLGTPEVCRVYLGSFWENPPSNADTSKLLRAEMEDMIRDLCMLPRQSAVRKVNEIVKRSRKVRLLACLLDYLRSEMPKLGSADKKKTKLLADIDGVCATVCKKYQLSTGDFPSADVFLDAAARMDFSKFPALKGKRLQHGKLLEELANHLSSTIPGLLELLPATGQRAI</sequence>
<dbReference type="EMBL" id="HBFQ01049553">
    <property type="protein sequence ID" value="CAD8861000.1"/>
    <property type="molecule type" value="Transcribed_RNA"/>
</dbReference>
<dbReference type="PANTHER" id="PTHR43681:SF1">
    <property type="entry name" value="SARCALUMENIN"/>
    <property type="match status" value="1"/>
</dbReference>
<dbReference type="Gene3D" id="1.10.268.20">
    <property type="match status" value="1"/>
</dbReference>
<accession>A0A7S1APQ7</accession>
<dbReference type="InterPro" id="IPR051943">
    <property type="entry name" value="TRAFAC_Dynamin-like_GTPase"/>
</dbReference>
<proteinExistence type="predicted"/>
<dbReference type="InterPro" id="IPR040990">
    <property type="entry name" value="DUF5600"/>
</dbReference>
<dbReference type="Pfam" id="PF18150">
    <property type="entry name" value="DUF5600"/>
    <property type="match status" value="1"/>
</dbReference>
<dbReference type="GO" id="GO:0005525">
    <property type="term" value="F:GTP binding"/>
    <property type="evidence" value="ECO:0007669"/>
    <property type="project" value="InterPro"/>
</dbReference>
<protein>
    <recommendedName>
        <fullName evidence="2">Dynamin-type G domain-containing protein</fullName>
    </recommendedName>
</protein>
<evidence type="ECO:0000259" key="2">
    <source>
        <dbReference type="PROSITE" id="PS51718"/>
    </source>
</evidence>